<gene>
    <name evidence="1" type="ORF">N7456_003301</name>
</gene>
<dbReference type="AlphaFoldDB" id="A0A9W9FUD5"/>
<evidence type="ECO:0000313" key="1">
    <source>
        <dbReference type="EMBL" id="KAJ5106626.1"/>
    </source>
</evidence>
<keyword evidence="2" id="KW-1185">Reference proteome</keyword>
<dbReference type="Proteomes" id="UP001149165">
    <property type="component" value="Unassembled WGS sequence"/>
</dbReference>
<reference evidence="1" key="1">
    <citation type="submission" date="2022-11" db="EMBL/GenBank/DDBJ databases">
        <authorList>
            <person name="Petersen C."/>
        </authorList>
    </citation>
    <scope>NUCLEOTIDE SEQUENCE</scope>
    <source>
        <strain evidence="1">IBT 30069</strain>
    </source>
</reference>
<reference evidence="1" key="2">
    <citation type="journal article" date="2023" name="IMA Fungus">
        <title>Comparative genomic study of the Penicillium genus elucidates a diverse pangenome and 15 lateral gene transfer events.</title>
        <authorList>
            <person name="Petersen C."/>
            <person name="Sorensen T."/>
            <person name="Nielsen M.R."/>
            <person name="Sondergaard T.E."/>
            <person name="Sorensen J.L."/>
            <person name="Fitzpatrick D.A."/>
            <person name="Frisvad J.C."/>
            <person name="Nielsen K.L."/>
        </authorList>
    </citation>
    <scope>NUCLEOTIDE SEQUENCE</scope>
    <source>
        <strain evidence="1">IBT 30069</strain>
    </source>
</reference>
<comment type="caution">
    <text evidence="1">The sequence shown here is derived from an EMBL/GenBank/DDBJ whole genome shotgun (WGS) entry which is preliminary data.</text>
</comment>
<sequence length="140" mass="16090">MYLQSDNKSTEFFIPHAWLSEDNSHQLPILSPAMFEYYVTYHDPRLGADNWENVVAAERISKSEARNAMDSTKLATFKEFHRKVFHQCHEALKPQRAVLLIGIIKYIAAFITLKASKFSPCSFLSNFLSNLSKVTRQFGT</sequence>
<evidence type="ECO:0000313" key="2">
    <source>
        <dbReference type="Proteomes" id="UP001149165"/>
    </source>
</evidence>
<dbReference type="EMBL" id="JAPQKH010000003">
    <property type="protein sequence ID" value="KAJ5106626.1"/>
    <property type="molecule type" value="Genomic_DNA"/>
</dbReference>
<proteinExistence type="predicted"/>
<accession>A0A9W9FUD5</accession>
<organism evidence="1 2">
    <name type="scientific">Penicillium angulare</name>
    <dbReference type="NCBI Taxonomy" id="116970"/>
    <lineage>
        <taxon>Eukaryota</taxon>
        <taxon>Fungi</taxon>
        <taxon>Dikarya</taxon>
        <taxon>Ascomycota</taxon>
        <taxon>Pezizomycotina</taxon>
        <taxon>Eurotiomycetes</taxon>
        <taxon>Eurotiomycetidae</taxon>
        <taxon>Eurotiales</taxon>
        <taxon>Aspergillaceae</taxon>
        <taxon>Penicillium</taxon>
    </lineage>
</organism>
<protein>
    <submittedName>
        <fullName evidence="1">Uncharacterized protein</fullName>
    </submittedName>
</protein>
<name>A0A9W9FUD5_9EURO</name>